<feature type="signal peptide" evidence="13">
    <location>
        <begin position="1"/>
        <end position="22"/>
    </location>
</feature>
<feature type="chain" id="PRO_5032462230" evidence="13">
    <location>
        <begin position="23"/>
        <end position="688"/>
    </location>
</feature>
<reference evidence="16 17" key="1">
    <citation type="submission" date="2020-07" db="EMBL/GenBank/DDBJ databases">
        <title>Taxonomic revisions and descriptions of new bacterial species based on genomic comparisons in the high-G+C-content subgroup of the family Alcaligenaceae.</title>
        <authorList>
            <person name="Szabo A."/>
            <person name="Felfoldi T."/>
        </authorList>
    </citation>
    <scope>NUCLEOTIDE SEQUENCE [LARGE SCALE GENOMIC DNA]</scope>
    <source>
        <strain evidence="16 17">LMG 24012</strain>
    </source>
</reference>
<evidence type="ECO:0000256" key="7">
    <source>
        <dbReference type="ARBA" id="ARBA00023136"/>
    </source>
</evidence>
<organism evidence="16 17">
    <name type="scientific">Parapusillimonas granuli</name>
    <dbReference type="NCBI Taxonomy" id="380911"/>
    <lineage>
        <taxon>Bacteria</taxon>
        <taxon>Pseudomonadati</taxon>
        <taxon>Pseudomonadota</taxon>
        <taxon>Betaproteobacteria</taxon>
        <taxon>Burkholderiales</taxon>
        <taxon>Alcaligenaceae</taxon>
        <taxon>Parapusillimonas</taxon>
    </lineage>
</organism>
<dbReference type="EMBL" id="JACCEM010000002">
    <property type="protein sequence ID" value="NYT48544.1"/>
    <property type="molecule type" value="Genomic_DNA"/>
</dbReference>
<name>A0A853FRR4_9BURK</name>
<evidence type="ECO:0000256" key="11">
    <source>
        <dbReference type="RuleBase" id="RU003357"/>
    </source>
</evidence>
<evidence type="ECO:0000256" key="9">
    <source>
        <dbReference type="ARBA" id="ARBA00023237"/>
    </source>
</evidence>
<gene>
    <name evidence="16" type="ORF">H0A72_04390</name>
</gene>
<evidence type="ECO:0000256" key="13">
    <source>
        <dbReference type="SAM" id="SignalP"/>
    </source>
</evidence>
<dbReference type="InterPro" id="IPR036942">
    <property type="entry name" value="Beta-barrel_TonB_sf"/>
</dbReference>
<keyword evidence="4 10" id="KW-1134">Transmembrane beta strand</keyword>
<evidence type="ECO:0000256" key="6">
    <source>
        <dbReference type="ARBA" id="ARBA00023077"/>
    </source>
</evidence>
<evidence type="ECO:0000259" key="15">
    <source>
        <dbReference type="Pfam" id="PF07715"/>
    </source>
</evidence>
<keyword evidence="7 10" id="KW-0472">Membrane</keyword>
<proteinExistence type="inferred from homology"/>
<dbReference type="GO" id="GO:0044718">
    <property type="term" value="P:siderophore transmembrane transport"/>
    <property type="evidence" value="ECO:0007669"/>
    <property type="project" value="TreeGrafter"/>
</dbReference>
<evidence type="ECO:0000256" key="3">
    <source>
        <dbReference type="ARBA" id="ARBA00022448"/>
    </source>
</evidence>
<comment type="similarity">
    <text evidence="2 10 11">Belongs to the TonB-dependent receptor family.</text>
</comment>
<dbReference type="GO" id="GO:0015344">
    <property type="term" value="F:siderophore uptake transmembrane transporter activity"/>
    <property type="evidence" value="ECO:0007669"/>
    <property type="project" value="TreeGrafter"/>
</dbReference>
<dbReference type="Gene3D" id="2.170.130.10">
    <property type="entry name" value="TonB-dependent receptor, plug domain"/>
    <property type="match status" value="1"/>
</dbReference>
<dbReference type="Proteomes" id="UP000559809">
    <property type="component" value="Unassembled WGS sequence"/>
</dbReference>
<dbReference type="Pfam" id="PF00593">
    <property type="entry name" value="TonB_dep_Rec_b-barrel"/>
    <property type="match status" value="1"/>
</dbReference>
<evidence type="ECO:0000256" key="1">
    <source>
        <dbReference type="ARBA" id="ARBA00004571"/>
    </source>
</evidence>
<dbReference type="SUPFAM" id="SSF56935">
    <property type="entry name" value="Porins"/>
    <property type="match status" value="1"/>
</dbReference>
<keyword evidence="5 10" id="KW-0812">Transmembrane</keyword>
<dbReference type="InterPro" id="IPR037066">
    <property type="entry name" value="Plug_dom_sf"/>
</dbReference>
<dbReference type="PROSITE" id="PS52016">
    <property type="entry name" value="TONB_DEPENDENT_REC_3"/>
    <property type="match status" value="1"/>
</dbReference>
<keyword evidence="8 16" id="KW-0675">Receptor</keyword>
<dbReference type="RefSeq" id="WP_180153836.1">
    <property type="nucleotide sequence ID" value="NZ_JACCEM010000002.1"/>
</dbReference>
<evidence type="ECO:0000259" key="14">
    <source>
        <dbReference type="Pfam" id="PF00593"/>
    </source>
</evidence>
<feature type="domain" description="TonB-dependent receptor-like beta-barrel" evidence="14">
    <location>
        <begin position="212"/>
        <end position="657"/>
    </location>
</feature>
<comment type="subcellular location">
    <subcellularLocation>
        <location evidence="1 10">Cell outer membrane</location>
        <topology evidence="1 10">Multi-pass membrane protein</topology>
    </subcellularLocation>
</comment>
<keyword evidence="13" id="KW-0732">Signal</keyword>
<keyword evidence="3 10" id="KW-0813">Transport</keyword>
<dbReference type="PANTHER" id="PTHR30069">
    <property type="entry name" value="TONB-DEPENDENT OUTER MEMBRANE RECEPTOR"/>
    <property type="match status" value="1"/>
</dbReference>
<keyword evidence="6 11" id="KW-0798">TonB box</keyword>
<dbReference type="Gene3D" id="2.40.170.20">
    <property type="entry name" value="TonB-dependent receptor, beta-barrel domain"/>
    <property type="match status" value="1"/>
</dbReference>
<dbReference type="InterPro" id="IPR039426">
    <property type="entry name" value="TonB-dep_rcpt-like"/>
</dbReference>
<evidence type="ECO:0000256" key="5">
    <source>
        <dbReference type="ARBA" id="ARBA00022692"/>
    </source>
</evidence>
<accession>A0A853FRR4</accession>
<evidence type="ECO:0000313" key="17">
    <source>
        <dbReference type="Proteomes" id="UP000559809"/>
    </source>
</evidence>
<evidence type="ECO:0000256" key="2">
    <source>
        <dbReference type="ARBA" id="ARBA00009810"/>
    </source>
</evidence>
<feature type="domain" description="TonB-dependent receptor plug" evidence="15">
    <location>
        <begin position="54"/>
        <end position="153"/>
    </location>
</feature>
<dbReference type="AlphaFoldDB" id="A0A853FRR4"/>
<keyword evidence="17" id="KW-1185">Reference proteome</keyword>
<dbReference type="GO" id="GO:0009279">
    <property type="term" value="C:cell outer membrane"/>
    <property type="evidence" value="ECO:0007669"/>
    <property type="project" value="UniProtKB-SubCell"/>
</dbReference>
<evidence type="ECO:0000256" key="12">
    <source>
        <dbReference type="SAM" id="MobiDB-lite"/>
    </source>
</evidence>
<dbReference type="Pfam" id="PF07715">
    <property type="entry name" value="Plug"/>
    <property type="match status" value="1"/>
</dbReference>
<evidence type="ECO:0000256" key="10">
    <source>
        <dbReference type="PROSITE-ProRule" id="PRU01360"/>
    </source>
</evidence>
<feature type="compositionally biased region" description="Basic and acidic residues" evidence="12">
    <location>
        <begin position="282"/>
        <end position="304"/>
    </location>
</feature>
<protein>
    <submittedName>
        <fullName evidence="16">TonB-dependent receptor</fullName>
    </submittedName>
</protein>
<keyword evidence="9 10" id="KW-0998">Cell outer membrane</keyword>
<dbReference type="InterPro" id="IPR012910">
    <property type="entry name" value="Plug_dom"/>
</dbReference>
<comment type="caution">
    <text evidence="16">The sequence shown here is derived from an EMBL/GenBank/DDBJ whole genome shotgun (WGS) entry which is preliminary data.</text>
</comment>
<evidence type="ECO:0000256" key="8">
    <source>
        <dbReference type="ARBA" id="ARBA00023170"/>
    </source>
</evidence>
<feature type="region of interest" description="Disordered" evidence="12">
    <location>
        <begin position="279"/>
        <end position="306"/>
    </location>
</feature>
<evidence type="ECO:0000313" key="16">
    <source>
        <dbReference type="EMBL" id="NYT48544.1"/>
    </source>
</evidence>
<dbReference type="InterPro" id="IPR000531">
    <property type="entry name" value="Beta-barrel_TonB"/>
</dbReference>
<dbReference type="PANTHER" id="PTHR30069:SF40">
    <property type="entry name" value="TONB-DEPENDENT RECEPTOR NMB0964-RELATED"/>
    <property type="match status" value="1"/>
</dbReference>
<evidence type="ECO:0000256" key="4">
    <source>
        <dbReference type="ARBA" id="ARBA00022452"/>
    </source>
</evidence>
<sequence length="688" mass="73920">MRPTHRPLTLALIVASTTSAHAQAAATAEPVESLPPIVVTANPLRLDSDSLATPAGVLRGERLTLNRRGTLGELLEGEPGVRADTFGGGASRPVIRGQTAPRVKVLSDGSEVADASGVSPDHVVTVDTLLARRVEILRGPSALLYGGGAIGGVVNVLDDKIPTEVPENGFSGSAEMLGSTAAKERAAAVGLTAGEGNIAVHVEGARRRAGDYRVADWTDGRVANSNADSATGSVGLSFVGSRGYIGAAYSYREDDYGLPGHSHEYEDCHPHGSTLHCGGHGHGHDDGGDDHDHGHDHGHGEHAATAHLRSKRLDVRGELRDPFAGFSDLRFRGGYTDYRHDERDDGRLGTTFTNRGYDGRLELRHKPLGGWDGVIGMQASRYDFASFGGSESFIPKTRTQSTGAFLLETYRWNDWRFELGARHERQSVSPETGTRPDYDGGATSLSAGATWNFVPGYAAAFSVSRSQRMPNAQELYARGVHFATLTYEKGNADLGKETARTVDLGLRKTDGDLRFAVNFFLSRIDGYIYGNTLDRHEDFRLIEYTQGDASFAGVEAEASYRVSPNLSVAVFGDYVRGKLRGGAGDLPRIPAARVGARTSLDWGRWGGFLEYTQVLRQSRIAGYEQATSGYGLLGAGVSYKGKMAGTDYLLYLRGSNLLDKLGYNHASFISRAAPIQGRSIMAGIRVEF</sequence>